<feature type="domain" description="Phosphatidylglycerol lysyltransferase C-terminal" evidence="7">
    <location>
        <begin position="375"/>
        <end position="480"/>
    </location>
</feature>
<dbReference type="InterPro" id="IPR024320">
    <property type="entry name" value="LPG_synthase_C"/>
</dbReference>
<keyword evidence="2" id="KW-1003">Cell membrane</keyword>
<keyword evidence="9" id="KW-1185">Reference proteome</keyword>
<evidence type="ECO:0000313" key="9">
    <source>
        <dbReference type="Proteomes" id="UP000247498"/>
    </source>
</evidence>
<evidence type="ECO:0000256" key="3">
    <source>
        <dbReference type="ARBA" id="ARBA00022692"/>
    </source>
</evidence>
<dbReference type="PANTHER" id="PTHR34697:SF2">
    <property type="entry name" value="PHOSPHATIDYLGLYCEROL LYSYLTRANSFERASE"/>
    <property type="match status" value="1"/>
</dbReference>
<comment type="subcellular location">
    <subcellularLocation>
        <location evidence="1">Cell membrane</location>
        <topology evidence="1">Multi-pass membrane protein</topology>
    </subcellularLocation>
</comment>
<dbReference type="OrthoDB" id="539270at2759"/>
<keyword evidence="4" id="KW-1133">Transmembrane helix</keyword>
<name>A0A2V0PC35_9CHLO</name>
<feature type="compositionally biased region" description="Low complexity" evidence="6">
    <location>
        <begin position="338"/>
        <end position="351"/>
    </location>
</feature>
<keyword evidence="5" id="KW-0472">Membrane</keyword>
<reference evidence="8 9" key="1">
    <citation type="journal article" date="2018" name="Sci. Rep.">
        <title>Raphidocelis subcapitata (=Pseudokirchneriella subcapitata) provides an insight into genome evolution and environmental adaptations in the Sphaeropleales.</title>
        <authorList>
            <person name="Suzuki S."/>
            <person name="Yamaguchi H."/>
            <person name="Nakajima N."/>
            <person name="Kawachi M."/>
        </authorList>
    </citation>
    <scope>NUCLEOTIDE SEQUENCE [LARGE SCALE GENOMIC DNA]</scope>
    <source>
        <strain evidence="8 9">NIES-35</strain>
    </source>
</reference>
<evidence type="ECO:0000259" key="7">
    <source>
        <dbReference type="Pfam" id="PF09924"/>
    </source>
</evidence>
<feature type="region of interest" description="Disordered" evidence="6">
    <location>
        <begin position="338"/>
        <end position="373"/>
    </location>
</feature>
<evidence type="ECO:0000256" key="5">
    <source>
        <dbReference type="ARBA" id="ARBA00023136"/>
    </source>
</evidence>
<dbReference type="Proteomes" id="UP000247498">
    <property type="component" value="Unassembled WGS sequence"/>
</dbReference>
<evidence type="ECO:0000256" key="4">
    <source>
        <dbReference type="ARBA" id="ARBA00022989"/>
    </source>
</evidence>
<dbReference type="GO" id="GO:0055091">
    <property type="term" value="P:phospholipid homeostasis"/>
    <property type="evidence" value="ECO:0007669"/>
    <property type="project" value="TreeGrafter"/>
</dbReference>
<organism evidence="8 9">
    <name type="scientific">Raphidocelis subcapitata</name>
    <dbReference type="NCBI Taxonomy" id="307507"/>
    <lineage>
        <taxon>Eukaryota</taxon>
        <taxon>Viridiplantae</taxon>
        <taxon>Chlorophyta</taxon>
        <taxon>core chlorophytes</taxon>
        <taxon>Chlorophyceae</taxon>
        <taxon>CS clade</taxon>
        <taxon>Sphaeropleales</taxon>
        <taxon>Selenastraceae</taxon>
        <taxon>Raphidocelis</taxon>
    </lineage>
</organism>
<sequence length="549" mass="59547">MGLKGGQLPWPLEHLMCSVVGIIFNQLLTWCVVWSFFESVVRRLRGIPDWGVPRPATARVPAPAEVKAPRASDAATKALAADDASDAASDDAVAEIDAPRAPAAAKAAKAAAAAAAAGTLEVPVQHIEVDAQLGTKCEAWRLVGPYLRQYGSGALSSSTLWNPEFTHLFIPGVGSQPYVVARAYCRAVVVGIGDPLAAREHWPVVIDAFLAAFPKATYAHVGPEFGAVLRDHRGMQVQDIGAETNVMVQTWAYGKKTRTIKNAARDARAAGVRVRELRSEDLTPEVCKQLAHVTGDWIQKKSVKENTLRVFIRHVDYDALHLEQGVRLFIAETPEPAPAAAAAAPPDAKAAGAEDDASSCTTSPSSPRPAGPARARLEGFVMVDPLWRGGEVYGYVTSLNRMRQGSHHGTLKLLYETVFAAAKADGKEMVTFGFSPFFNLQMKPFCTPMWCELGGRWLFNHGNNLYQFKNLAFSKARYGGSVEGDSYKDPNVTMTHVYGVHRMRLPGTGILEQYITFMYVGFMGDIFDTLLKLTGIRTTVGNATFAAEE</sequence>
<feature type="domain" description="Phosphatidylglycerol lysyltransferase C-terminal" evidence="7">
    <location>
        <begin position="147"/>
        <end position="307"/>
    </location>
</feature>
<evidence type="ECO:0000256" key="6">
    <source>
        <dbReference type="SAM" id="MobiDB-lite"/>
    </source>
</evidence>
<proteinExistence type="predicted"/>
<dbReference type="Pfam" id="PF09924">
    <property type="entry name" value="LPG_synthase_C"/>
    <property type="match status" value="2"/>
</dbReference>
<dbReference type="AlphaFoldDB" id="A0A2V0PC35"/>
<accession>A0A2V0PC35</accession>
<comment type="caution">
    <text evidence="8">The sequence shown here is derived from an EMBL/GenBank/DDBJ whole genome shotgun (WGS) entry which is preliminary data.</text>
</comment>
<keyword evidence="3" id="KW-0812">Transmembrane</keyword>
<dbReference type="InParanoid" id="A0A2V0PC35"/>
<dbReference type="GO" id="GO:0016755">
    <property type="term" value="F:aminoacyltransferase activity"/>
    <property type="evidence" value="ECO:0007669"/>
    <property type="project" value="TreeGrafter"/>
</dbReference>
<dbReference type="PANTHER" id="PTHR34697">
    <property type="entry name" value="PHOSPHATIDYLGLYCEROL LYSYLTRANSFERASE"/>
    <property type="match status" value="1"/>
</dbReference>
<evidence type="ECO:0000313" key="8">
    <source>
        <dbReference type="EMBL" id="GBF97099.1"/>
    </source>
</evidence>
<dbReference type="EMBL" id="BDRX01000092">
    <property type="protein sequence ID" value="GBF97099.1"/>
    <property type="molecule type" value="Genomic_DNA"/>
</dbReference>
<dbReference type="InterPro" id="IPR051211">
    <property type="entry name" value="PG_lysyltransferase"/>
</dbReference>
<evidence type="ECO:0000256" key="2">
    <source>
        <dbReference type="ARBA" id="ARBA00022475"/>
    </source>
</evidence>
<dbReference type="GO" id="GO:0005886">
    <property type="term" value="C:plasma membrane"/>
    <property type="evidence" value="ECO:0007669"/>
    <property type="project" value="UniProtKB-SubCell"/>
</dbReference>
<gene>
    <name evidence="8" type="ORF">Rsub_10110</name>
</gene>
<protein>
    <recommendedName>
        <fullName evidence="7">Phosphatidylglycerol lysyltransferase C-terminal domain-containing protein</fullName>
    </recommendedName>
</protein>
<evidence type="ECO:0000256" key="1">
    <source>
        <dbReference type="ARBA" id="ARBA00004651"/>
    </source>
</evidence>